<dbReference type="InParanoid" id="B9RE43"/>
<name>B9RE43_RICCO</name>
<keyword evidence="1" id="KW-0732">Signal</keyword>
<organism evidence="2 3">
    <name type="scientific">Ricinus communis</name>
    <name type="common">Castor bean</name>
    <dbReference type="NCBI Taxonomy" id="3988"/>
    <lineage>
        <taxon>Eukaryota</taxon>
        <taxon>Viridiplantae</taxon>
        <taxon>Streptophyta</taxon>
        <taxon>Embryophyta</taxon>
        <taxon>Tracheophyta</taxon>
        <taxon>Spermatophyta</taxon>
        <taxon>Magnoliopsida</taxon>
        <taxon>eudicotyledons</taxon>
        <taxon>Gunneridae</taxon>
        <taxon>Pentapetalae</taxon>
        <taxon>rosids</taxon>
        <taxon>fabids</taxon>
        <taxon>Malpighiales</taxon>
        <taxon>Euphorbiaceae</taxon>
        <taxon>Acalyphoideae</taxon>
        <taxon>Acalypheae</taxon>
        <taxon>Ricinus</taxon>
    </lineage>
</organism>
<evidence type="ECO:0008006" key="4">
    <source>
        <dbReference type="Google" id="ProtNLM"/>
    </source>
</evidence>
<dbReference type="AlphaFoldDB" id="B9RE43"/>
<keyword evidence="3" id="KW-1185">Reference proteome</keyword>
<proteinExistence type="predicted"/>
<feature type="chain" id="PRO_5002890899" description="Secreted protein" evidence="1">
    <location>
        <begin position="26"/>
        <end position="69"/>
    </location>
</feature>
<evidence type="ECO:0000313" key="2">
    <source>
        <dbReference type="EMBL" id="EEF50651.1"/>
    </source>
</evidence>
<dbReference type="EMBL" id="EQ973775">
    <property type="protein sequence ID" value="EEF50651.1"/>
    <property type="molecule type" value="Genomic_DNA"/>
</dbReference>
<sequence>MTQPHLPRSLMCVFATARCICLTRGCHDLMVVVVVAAASGPRPVAIQCAWFRSSTLRFDGYPNFSGYSS</sequence>
<accession>B9RE43</accession>
<dbReference type="Proteomes" id="UP000008311">
    <property type="component" value="Unassembled WGS sequence"/>
</dbReference>
<evidence type="ECO:0000256" key="1">
    <source>
        <dbReference type="SAM" id="SignalP"/>
    </source>
</evidence>
<gene>
    <name evidence="2" type="ORF">RCOM_1618120</name>
</gene>
<evidence type="ECO:0000313" key="3">
    <source>
        <dbReference type="Proteomes" id="UP000008311"/>
    </source>
</evidence>
<protein>
    <recommendedName>
        <fullName evidence="4">Secreted protein</fullName>
    </recommendedName>
</protein>
<feature type="signal peptide" evidence="1">
    <location>
        <begin position="1"/>
        <end position="25"/>
    </location>
</feature>
<reference evidence="3" key="1">
    <citation type="journal article" date="2010" name="Nat. Biotechnol.">
        <title>Draft genome sequence of the oilseed species Ricinus communis.</title>
        <authorList>
            <person name="Chan A.P."/>
            <person name="Crabtree J."/>
            <person name="Zhao Q."/>
            <person name="Lorenzi H."/>
            <person name="Orvis J."/>
            <person name="Puiu D."/>
            <person name="Melake-Berhan A."/>
            <person name="Jones K.M."/>
            <person name="Redman J."/>
            <person name="Chen G."/>
            <person name="Cahoon E.B."/>
            <person name="Gedil M."/>
            <person name="Stanke M."/>
            <person name="Haas B.J."/>
            <person name="Wortman J.R."/>
            <person name="Fraser-Liggett C.M."/>
            <person name="Ravel J."/>
            <person name="Rabinowicz P.D."/>
        </authorList>
    </citation>
    <scope>NUCLEOTIDE SEQUENCE [LARGE SCALE GENOMIC DNA]</scope>
    <source>
        <strain evidence="3">cv. Hale</strain>
    </source>
</reference>